<dbReference type="InterPro" id="IPR014710">
    <property type="entry name" value="RmlC-like_jellyroll"/>
</dbReference>
<keyword evidence="13" id="KW-0804">Transcription</keyword>
<dbReference type="InterPro" id="IPR034457">
    <property type="entry name" value="Organic_radical-activating"/>
</dbReference>
<dbReference type="PROSITE" id="PS01087">
    <property type="entry name" value="RADICAL_ACTIVATING"/>
    <property type="match status" value="1"/>
</dbReference>
<dbReference type="CDD" id="cd00038">
    <property type="entry name" value="CAP_ED"/>
    <property type="match status" value="1"/>
</dbReference>
<gene>
    <name evidence="17" type="ORF">B7R76_02065</name>
</gene>
<dbReference type="Pfam" id="PF04055">
    <property type="entry name" value="Radical_SAM"/>
    <property type="match status" value="1"/>
</dbReference>
<dbReference type="SUPFAM" id="SSF51206">
    <property type="entry name" value="cAMP-binding domain-like"/>
    <property type="match status" value="1"/>
</dbReference>
<evidence type="ECO:0000256" key="3">
    <source>
        <dbReference type="ARBA" id="ARBA00009777"/>
    </source>
</evidence>
<dbReference type="InterPro" id="IPR058240">
    <property type="entry name" value="rSAM_sf"/>
</dbReference>
<dbReference type="PANTHER" id="PTHR30352:SF5">
    <property type="entry name" value="PYRUVATE FORMATE-LYASE 1-ACTIVATING ENZYME"/>
    <property type="match status" value="1"/>
</dbReference>
<dbReference type="SMART" id="SM00100">
    <property type="entry name" value="cNMP"/>
    <property type="match status" value="1"/>
</dbReference>
<comment type="caution">
    <text evidence="17">The sequence shown here is derived from an EMBL/GenBank/DDBJ whole genome shotgun (WGS) entry which is preliminary data.</text>
</comment>
<dbReference type="InterPro" id="IPR001989">
    <property type="entry name" value="Radical_activat_CS"/>
</dbReference>
<evidence type="ECO:0000256" key="9">
    <source>
        <dbReference type="ARBA" id="ARBA00023004"/>
    </source>
</evidence>
<dbReference type="GO" id="GO:0046872">
    <property type="term" value="F:metal ion binding"/>
    <property type="evidence" value="ECO:0007669"/>
    <property type="project" value="UniProtKB-KW"/>
</dbReference>
<comment type="function">
    <text evidence="2">Activation of pyruvate formate-lyase under anaerobic conditions by generation of an organic free radical, using S-adenosylmethionine and reduced flavodoxin as cosubstrates to produce 5'-deoxy-adenosine.</text>
</comment>
<dbReference type="SUPFAM" id="SSF46785">
    <property type="entry name" value="Winged helix' DNA-binding domain"/>
    <property type="match status" value="1"/>
</dbReference>
<evidence type="ECO:0000256" key="13">
    <source>
        <dbReference type="ARBA" id="ARBA00023163"/>
    </source>
</evidence>
<dbReference type="InterPro" id="IPR007197">
    <property type="entry name" value="rSAM"/>
</dbReference>
<keyword evidence="7" id="KW-0479">Metal-binding</keyword>
<dbReference type="GO" id="GO:0043365">
    <property type="term" value="F:[formate-C-acetyltransferase]-activating enzyme activity"/>
    <property type="evidence" value="ECO:0007669"/>
    <property type="project" value="InterPro"/>
</dbReference>
<proteinExistence type="inferred from homology"/>
<dbReference type="CDD" id="cd01335">
    <property type="entry name" value="Radical_SAM"/>
    <property type="match status" value="1"/>
</dbReference>
<accession>A0A2J8B4J2</accession>
<dbReference type="GO" id="GO:0016829">
    <property type="term" value="F:lyase activity"/>
    <property type="evidence" value="ECO:0007669"/>
    <property type="project" value="UniProtKB-KW"/>
</dbReference>
<dbReference type="PANTHER" id="PTHR30352">
    <property type="entry name" value="PYRUVATE FORMATE-LYASE-ACTIVATING ENZYME"/>
    <property type="match status" value="1"/>
</dbReference>
<dbReference type="SFLD" id="SFLDS00029">
    <property type="entry name" value="Radical_SAM"/>
    <property type="match status" value="1"/>
</dbReference>
<keyword evidence="12" id="KW-0238">DNA-binding</keyword>
<dbReference type="AlphaFoldDB" id="A0A2J8B4J2"/>
<keyword evidence="10" id="KW-0411">Iron-sulfur</keyword>
<evidence type="ECO:0000313" key="18">
    <source>
        <dbReference type="Proteomes" id="UP000236394"/>
    </source>
</evidence>
<dbReference type="InterPro" id="IPR000595">
    <property type="entry name" value="cNMP-bd_dom"/>
</dbReference>
<comment type="similarity">
    <text evidence="3">Belongs to the organic radical-activating enzymes family.</text>
</comment>
<dbReference type="InterPro" id="IPR018490">
    <property type="entry name" value="cNMP-bd_dom_sf"/>
</dbReference>
<organism evidence="17 18">
    <name type="scientific">Mageeibacillus indolicus</name>
    <dbReference type="NCBI Taxonomy" id="884684"/>
    <lineage>
        <taxon>Bacteria</taxon>
        <taxon>Bacillati</taxon>
        <taxon>Bacillota</taxon>
        <taxon>Clostridia</taxon>
        <taxon>Eubacteriales</taxon>
        <taxon>Oscillospiraceae</taxon>
        <taxon>Mageeibacillus</taxon>
    </lineage>
</organism>
<keyword evidence="8" id="KW-0560">Oxidoreductase</keyword>
<keyword evidence="11" id="KW-0805">Transcription regulation</keyword>
<feature type="domain" description="Radical SAM core" evidence="16">
    <location>
        <begin position="18"/>
        <end position="248"/>
    </location>
</feature>
<comment type="cofactor">
    <cofactor evidence="1">
        <name>[4Fe-4S] cluster</name>
        <dbReference type="ChEBI" id="CHEBI:49883"/>
    </cofactor>
</comment>
<dbReference type="Gene3D" id="2.60.120.10">
    <property type="entry name" value="Jelly Rolls"/>
    <property type="match status" value="1"/>
</dbReference>
<dbReference type="GO" id="GO:0051539">
    <property type="term" value="F:4 iron, 4 sulfur cluster binding"/>
    <property type="evidence" value="ECO:0007669"/>
    <property type="project" value="UniProtKB-KW"/>
</dbReference>
<dbReference type="PROSITE" id="PS51063">
    <property type="entry name" value="HTH_CRP_2"/>
    <property type="match status" value="1"/>
</dbReference>
<dbReference type="InterPro" id="IPR012838">
    <property type="entry name" value="PFL1_activating"/>
</dbReference>
<evidence type="ECO:0000256" key="12">
    <source>
        <dbReference type="ARBA" id="ARBA00023125"/>
    </source>
</evidence>
<reference evidence="18" key="1">
    <citation type="submission" date="2017-04" db="EMBL/GenBank/DDBJ databases">
        <authorList>
            <person name="Bumgarner R.E."/>
            <person name="Fredricks D.N."/>
            <person name="Srinivasan S."/>
        </authorList>
    </citation>
    <scope>NUCLEOTIDE SEQUENCE [LARGE SCALE GENOMIC DNA]</scope>
    <source>
        <strain evidence="18">KA00405</strain>
    </source>
</reference>
<dbReference type="SMART" id="SM00419">
    <property type="entry name" value="HTH_CRP"/>
    <property type="match status" value="1"/>
</dbReference>
<dbReference type="InterPro" id="IPR036390">
    <property type="entry name" value="WH_DNA-bd_sf"/>
</dbReference>
<dbReference type="GO" id="GO:0003677">
    <property type="term" value="F:DNA binding"/>
    <property type="evidence" value="ECO:0007669"/>
    <property type="project" value="UniProtKB-KW"/>
</dbReference>
<dbReference type="Proteomes" id="UP000236394">
    <property type="component" value="Unassembled WGS sequence"/>
</dbReference>
<dbReference type="PROSITE" id="PS51918">
    <property type="entry name" value="RADICAL_SAM"/>
    <property type="match status" value="1"/>
</dbReference>
<name>A0A2J8B4J2_9FIRM</name>
<evidence type="ECO:0000256" key="7">
    <source>
        <dbReference type="ARBA" id="ARBA00022723"/>
    </source>
</evidence>
<dbReference type="PROSITE" id="PS50042">
    <property type="entry name" value="CNMP_BINDING_3"/>
    <property type="match status" value="1"/>
</dbReference>
<keyword evidence="9" id="KW-0408">Iron</keyword>
<dbReference type="EMBL" id="NBZD01000001">
    <property type="protein sequence ID" value="PNH19690.1"/>
    <property type="molecule type" value="Genomic_DNA"/>
</dbReference>
<evidence type="ECO:0000256" key="8">
    <source>
        <dbReference type="ARBA" id="ARBA00023002"/>
    </source>
</evidence>
<sequence>MAEPVKGRIHSIESMGLVDGPGVRTIFFLQGCPLRCSFCHNPDTQATTGGTLMTPEEVLAKAKRYRPYHREDGGVTFSGGEPLLQGEFLAATLKLLHDNGFNTCLDTSGYGDIRYYDKIFPYVDTILLDVKAFNPTAFRKIAKVDMQIFKNFIENLWTYGFKGNIWLRHVMLPGYTDNEASMIQLIRVIEPIANFIERIEILPYHTMGVDKYKALGRKYELEGLPPMDKAVAKKYQILANKIFALYIHSSRYNRKVESRMSTENNIRCELLPPEQITALENEFKEIPLIHDIISASSETMWTHFKFFRVNKGDFVFRTGDSANYMYIICRGHVKIFHNTADGREQILYIYNKGDFIGGLNVLGGKDYLYMGQALEDSIIAAFPKADFDRYVAGSPAILQRILLKSFDRIRWAEDLINRLTTSNATMKAAALLLRLKDNFGVPSKDGIRLDLTINREEMGNYSGLTRETITRKLGEFKDMGYIDFIGNKVIIIKNLEALEDFCF</sequence>
<evidence type="ECO:0000259" key="16">
    <source>
        <dbReference type="PROSITE" id="PS51918"/>
    </source>
</evidence>
<evidence type="ECO:0000256" key="4">
    <source>
        <dbReference type="ARBA" id="ARBA00021356"/>
    </source>
</evidence>
<dbReference type="Pfam" id="PF00027">
    <property type="entry name" value="cNMP_binding"/>
    <property type="match status" value="1"/>
</dbReference>
<evidence type="ECO:0000256" key="5">
    <source>
        <dbReference type="ARBA" id="ARBA00022485"/>
    </source>
</evidence>
<evidence type="ECO:0000256" key="11">
    <source>
        <dbReference type="ARBA" id="ARBA00023015"/>
    </source>
</evidence>
<evidence type="ECO:0000256" key="1">
    <source>
        <dbReference type="ARBA" id="ARBA00001966"/>
    </source>
</evidence>
<dbReference type="OMA" id="TENNIRC"/>
<dbReference type="SFLD" id="SFLDG01066">
    <property type="entry name" value="organic_radical-activating_enz"/>
    <property type="match status" value="1"/>
</dbReference>
<dbReference type="Gene3D" id="3.20.20.70">
    <property type="entry name" value="Aldolase class I"/>
    <property type="match status" value="1"/>
</dbReference>
<dbReference type="InterPro" id="IPR012318">
    <property type="entry name" value="HTH_CRP"/>
</dbReference>
<feature type="domain" description="HTH crp-type" evidence="15">
    <location>
        <begin position="422"/>
        <end position="496"/>
    </location>
</feature>
<keyword evidence="6" id="KW-0949">S-adenosyl-L-methionine</keyword>
<dbReference type="RefSeq" id="WP_012993409.1">
    <property type="nucleotide sequence ID" value="NZ_NBZD01000001.1"/>
</dbReference>
<feature type="domain" description="Cyclic nucleotide-binding" evidence="14">
    <location>
        <begin position="307"/>
        <end position="408"/>
    </location>
</feature>
<dbReference type="InterPro" id="IPR013785">
    <property type="entry name" value="Aldolase_TIM"/>
</dbReference>
<dbReference type="NCBIfam" id="TIGR02493">
    <property type="entry name" value="PFLA"/>
    <property type="match status" value="1"/>
</dbReference>
<evidence type="ECO:0000256" key="6">
    <source>
        <dbReference type="ARBA" id="ARBA00022691"/>
    </source>
</evidence>
<dbReference type="SUPFAM" id="SSF102114">
    <property type="entry name" value="Radical SAM enzymes"/>
    <property type="match status" value="1"/>
</dbReference>
<dbReference type="Pfam" id="PF13545">
    <property type="entry name" value="HTH_Crp_2"/>
    <property type="match status" value="1"/>
</dbReference>
<keyword evidence="17" id="KW-0456">Lyase</keyword>
<evidence type="ECO:0000313" key="17">
    <source>
        <dbReference type="EMBL" id="PNH19690.1"/>
    </source>
</evidence>
<protein>
    <recommendedName>
        <fullName evidence="4">Pyruvate formate-lyase-activating enzyme</fullName>
    </recommendedName>
</protein>
<dbReference type="GO" id="GO:0006355">
    <property type="term" value="P:regulation of DNA-templated transcription"/>
    <property type="evidence" value="ECO:0007669"/>
    <property type="project" value="InterPro"/>
</dbReference>
<evidence type="ECO:0000259" key="14">
    <source>
        <dbReference type="PROSITE" id="PS50042"/>
    </source>
</evidence>
<evidence type="ECO:0000256" key="2">
    <source>
        <dbReference type="ARBA" id="ARBA00003141"/>
    </source>
</evidence>
<evidence type="ECO:0000259" key="15">
    <source>
        <dbReference type="PROSITE" id="PS51063"/>
    </source>
</evidence>
<dbReference type="CDD" id="cd00092">
    <property type="entry name" value="HTH_CRP"/>
    <property type="match status" value="1"/>
</dbReference>
<evidence type="ECO:0000256" key="10">
    <source>
        <dbReference type="ARBA" id="ARBA00023014"/>
    </source>
</evidence>
<keyword evidence="17" id="KW-0670">Pyruvate</keyword>
<keyword evidence="5" id="KW-0004">4Fe-4S</keyword>
<dbReference type="PRINTS" id="PR00034">
    <property type="entry name" value="HTHCRP"/>
</dbReference>